<dbReference type="CDD" id="cd16649">
    <property type="entry name" value="mRING-HC-C3HC5_CGRF1-like"/>
    <property type="match status" value="1"/>
</dbReference>
<keyword evidence="7" id="KW-1185">Reference proteome</keyword>
<dbReference type="AlphaFoldDB" id="A0A9R1X3S6"/>
<evidence type="ECO:0000256" key="1">
    <source>
        <dbReference type="ARBA" id="ARBA00022723"/>
    </source>
</evidence>
<dbReference type="GO" id="GO:0008270">
    <property type="term" value="F:zinc ion binding"/>
    <property type="evidence" value="ECO:0007669"/>
    <property type="project" value="UniProtKB-KW"/>
</dbReference>
<proteinExistence type="predicted"/>
<dbReference type="GO" id="GO:0043067">
    <property type="term" value="P:regulation of programmed cell death"/>
    <property type="evidence" value="ECO:0000318"/>
    <property type="project" value="GO_Central"/>
</dbReference>
<protein>
    <recommendedName>
        <fullName evidence="5">RING-type domain-containing protein</fullName>
    </recommendedName>
</protein>
<evidence type="ECO:0000313" key="6">
    <source>
        <dbReference type="EMBL" id="KAJ0196879.1"/>
    </source>
</evidence>
<dbReference type="InterPro" id="IPR001841">
    <property type="entry name" value="Znf_RING"/>
</dbReference>
<evidence type="ECO:0000313" key="7">
    <source>
        <dbReference type="Proteomes" id="UP000235145"/>
    </source>
</evidence>
<evidence type="ECO:0000256" key="2">
    <source>
        <dbReference type="ARBA" id="ARBA00022771"/>
    </source>
</evidence>
<evidence type="ECO:0000256" key="4">
    <source>
        <dbReference type="PROSITE-ProRule" id="PRU00175"/>
    </source>
</evidence>
<dbReference type="PROSITE" id="PS50089">
    <property type="entry name" value="ZF_RING_2"/>
    <property type="match status" value="1"/>
</dbReference>
<dbReference type="Gramene" id="rna-gnl|WGS:NBSK|LSAT_7X70200_mrna">
    <property type="protein sequence ID" value="cds-PLY70797.1"/>
    <property type="gene ID" value="gene-LSAT_7X70200"/>
</dbReference>
<evidence type="ECO:0000256" key="3">
    <source>
        <dbReference type="ARBA" id="ARBA00022833"/>
    </source>
</evidence>
<gene>
    <name evidence="6" type="ORF">LSAT_V11C700369970</name>
</gene>
<evidence type="ECO:0000259" key="5">
    <source>
        <dbReference type="PROSITE" id="PS50089"/>
    </source>
</evidence>
<dbReference type="InterPro" id="IPR013083">
    <property type="entry name" value="Znf_RING/FYVE/PHD"/>
</dbReference>
<accession>A0A9R1X3S6</accession>
<keyword evidence="2 4" id="KW-0863">Zinc-finger</keyword>
<dbReference type="Proteomes" id="UP000235145">
    <property type="component" value="Unassembled WGS sequence"/>
</dbReference>
<sequence>MQFMMITDNHSIGNHPYNFQLHHGFAHPLSGTTTETLLPVMYEATTNLDFFKADSGLTYSLPISRKRSRDTYPFFNAPNMNQNLIQSTSTFLGQDISTQIQHQHLEIDRFLAFHTEKIRVQIEERRKKNSRTIIAALEEGMTQRLREKEEEIVKMAKLNWALEEKIKSLCMENQIWRELAQTNEATANALRSNLKQVLEQVLNDDFRNRNTAAGEDKAADDAQSCCESNNEEMRTLAEQDSSNSNMMMMMCKHCRKIESRVLLLPCRHLCLCTVCASSVNICPICKSTNNITIHVQMS</sequence>
<dbReference type="Gene3D" id="3.30.40.10">
    <property type="entry name" value="Zinc/RING finger domain, C3HC4 (zinc finger)"/>
    <property type="match status" value="1"/>
</dbReference>
<name>A0A9R1X3S6_LACSA</name>
<dbReference type="PANTHER" id="PTHR42647">
    <property type="entry name" value="SBP (S-RIBONUCLEASE BINDING PROTEIN) FAMILY PROTEIN"/>
    <property type="match status" value="1"/>
</dbReference>
<dbReference type="PANTHER" id="PTHR42647:SF12">
    <property type="entry name" value="BOI-RELATED E3 UBIQUITIN-PROTEIN LIGASE 2-RELATED"/>
    <property type="match status" value="1"/>
</dbReference>
<feature type="domain" description="RING-type" evidence="5">
    <location>
        <begin position="251"/>
        <end position="286"/>
    </location>
</feature>
<organism evidence="6 7">
    <name type="scientific">Lactuca sativa</name>
    <name type="common">Garden lettuce</name>
    <dbReference type="NCBI Taxonomy" id="4236"/>
    <lineage>
        <taxon>Eukaryota</taxon>
        <taxon>Viridiplantae</taxon>
        <taxon>Streptophyta</taxon>
        <taxon>Embryophyta</taxon>
        <taxon>Tracheophyta</taxon>
        <taxon>Spermatophyta</taxon>
        <taxon>Magnoliopsida</taxon>
        <taxon>eudicotyledons</taxon>
        <taxon>Gunneridae</taxon>
        <taxon>Pentapetalae</taxon>
        <taxon>asterids</taxon>
        <taxon>campanulids</taxon>
        <taxon>Asterales</taxon>
        <taxon>Asteraceae</taxon>
        <taxon>Cichorioideae</taxon>
        <taxon>Cichorieae</taxon>
        <taxon>Lactucinae</taxon>
        <taxon>Lactuca</taxon>
    </lineage>
</organism>
<keyword evidence="1" id="KW-0479">Metal-binding</keyword>
<reference evidence="6 7" key="1">
    <citation type="journal article" date="2017" name="Nat. Commun.">
        <title>Genome assembly with in vitro proximity ligation data and whole-genome triplication in lettuce.</title>
        <authorList>
            <person name="Reyes-Chin-Wo S."/>
            <person name="Wang Z."/>
            <person name="Yang X."/>
            <person name="Kozik A."/>
            <person name="Arikit S."/>
            <person name="Song C."/>
            <person name="Xia L."/>
            <person name="Froenicke L."/>
            <person name="Lavelle D.O."/>
            <person name="Truco M.J."/>
            <person name="Xia R."/>
            <person name="Zhu S."/>
            <person name="Xu C."/>
            <person name="Xu H."/>
            <person name="Xu X."/>
            <person name="Cox K."/>
            <person name="Korf I."/>
            <person name="Meyers B.C."/>
            <person name="Michelmore R.W."/>
        </authorList>
    </citation>
    <scope>NUCLEOTIDE SEQUENCE [LARGE SCALE GENOMIC DNA]</scope>
    <source>
        <strain evidence="7">cv. Salinas</strain>
        <tissue evidence="6">Seedlings</tissue>
    </source>
</reference>
<keyword evidence="3" id="KW-0862">Zinc</keyword>
<comment type="caution">
    <text evidence="6">The sequence shown here is derived from an EMBL/GenBank/DDBJ whole genome shotgun (WGS) entry which is preliminary data.</text>
</comment>
<dbReference type="Pfam" id="PF13920">
    <property type="entry name" value="zf-C3HC4_3"/>
    <property type="match status" value="1"/>
</dbReference>
<dbReference type="GO" id="GO:0004842">
    <property type="term" value="F:ubiquitin-protein transferase activity"/>
    <property type="evidence" value="ECO:0000318"/>
    <property type="project" value="GO_Central"/>
</dbReference>
<dbReference type="OrthoDB" id="1711136at2759"/>
<dbReference type="EMBL" id="NBSK02000007">
    <property type="protein sequence ID" value="KAJ0196879.1"/>
    <property type="molecule type" value="Genomic_DNA"/>
</dbReference>